<dbReference type="AlphaFoldDB" id="A0A645IW25"/>
<reference evidence="1" key="1">
    <citation type="submission" date="2019-08" db="EMBL/GenBank/DDBJ databases">
        <authorList>
            <person name="Kucharzyk K."/>
            <person name="Murdoch R.W."/>
            <person name="Higgins S."/>
            <person name="Loffler F."/>
        </authorList>
    </citation>
    <scope>NUCLEOTIDE SEQUENCE</scope>
</reference>
<gene>
    <name evidence="1" type="ORF">SDC9_203225</name>
</gene>
<sequence length="92" mass="9983">MQGLAVLPVRQGRVEVGGPHPGLYQCAHLIFHQRDQRADHNGDAGQQQGRQLVADRFAGARGHNAHRVATGKQLVNNGLLAGAKPRIAKYFL</sequence>
<name>A0A645IW25_9ZZZZ</name>
<organism evidence="1">
    <name type="scientific">bioreactor metagenome</name>
    <dbReference type="NCBI Taxonomy" id="1076179"/>
    <lineage>
        <taxon>unclassified sequences</taxon>
        <taxon>metagenomes</taxon>
        <taxon>ecological metagenomes</taxon>
    </lineage>
</organism>
<comment type="caution">
    <text evidence="1">The sequence shown here is derived from an EMBL/GenBank/DDBJ whole genome shotgun (WGS) entry which is preliminary data.</text>
</comment>
<proteinExistence type="predicted"/>
<protein>
    <submittedName>
        <fullName evidence="1">Uncharacterized protein</fullName>
    </submittedName>
</protein>
<dbReference type="EMBL" id="VSSQ01124931">
    <property type="protein sequence ID" value="MPN55541.1"/>
    <property type="molecule type" value="Genomic_DNA"/>
</dbReference>
<accession>A0A645IW25</accession>
<evidence type="ECO:0000313" key="1">
    <source>
        <dbReference type="EMBL" id="MPN55541.1"/>
    </source>
</evidence>